<protein>
    <submittedName>
        <fullName evidence="2">Uncharacterized protein</fullName>
    </submittedName>
</protein>
<evidence type="ECO:0000313" key="3">
    <source>
        <dbReference type="Proteomes" id="UP001610334"/>
    </source>
</evidence>
<dbReference type="EMBL" id="JBFXLT010000048">
    <property type="protein sequence ID" value="KAL2812416.1"/>
    <property type="molecule type" value="Genomic_DNA"/>
</dbReference>
<gene>
    <name evidence="2" type="ORF">BJX63DRAFT_396885</name>
</gene>
<keyword evidence="3" id="KW-1185">Reference proteome</keyword>
<feature type="region of interest" description="Disordered" evidence="1">
    <location>
        <begin position="85"/>
        <end position="108"/>
    </location>
</feature>
<organism evidence="2 3">
    <name type="scientific">Aspergillus granulosus</name>
    <dbReference type="NCBI Taxonomy" id="176169"/>
    <lineage>
        <taxon>Eukaryota</taxon>
        <taxon>Fungi</taxon>
        <taxon>Dikarya</taxon>
        <taxon>Ascomycota</taxon>
        <taxon>Pezizomycotina</taxon>
        <taxon>Eurotiomycetes</taxon>
        <taxon>Eurotiomycetidae</taxon>
        <taxon>Eurotiales</taxon>
        <taxon>Aspergillaceae</taxon>
        <taxon>Aspergillus</taxon>
        <taxon>Aspergillus subgen. Nidulantes</taxon>
    </lineage>
</organism>
<proteinExistence type="predicted"/>
<reference evidence="2 3" key="1">
    <citation type="submission" date="2024-07" db="EMBL/GenBank/DDBJ databases">
        <title>Section-level genome sequencing and comparative genomics of Aspergillus sections Usti and Cavernicolus.</title>
        <authorList>
            <consortium name="Lawrence Berkeley National Laboratory"/>
            <person name="Nybo J.L."/>
            <person name="Vesth T.C."/>
            <person name="Theobald S."/>
            <person name="Frisvad J.C."/>
            <person name="Larsen T.O."/>
            <person name="Kjaerboelling I."/>
            <person name="Rothschild-Mancinelli K."/>
            <person name="Lyhne E.K."/>
            <person name="Kogle M.E."/>
            <person name="Barry K."/>
            <person name="Clum A."/>
            <person name="Na H."/>
            <person name="Ledsgaard L."/>
            <person name="Lin J."/>
            <person name="Lipzen A."/>
            <person name="Kuo A."/>
            <person name="Riley R."/>
            <person name="Mondo S."/>
            <person name="Labutti K."/>
            <person name="Haridas S."/>
            <person name="Pangalinan J."/>
            <person name="Salamov A.A."/>
            <person name="Simmons B.A."/>
            <person name="Magnuson J.K."/>
            <person name="Chen J."/>
            <person name="Drula E."/>
            <person name="Henrissat B."/>
            <person name="Wiebenga A."/>
            <person name="Lubbers R.J."/>
            <person name="Gomes A.C."/>
            <person name="Makela M.R."/>
            <person name="Stajich J."/>
            <person name="Grigoriev I.V."/>
            <person name="Mortensen U.H."/>
            <person name="De Vries R.P."/>
            <person name="Baker S.E."/>
            <person name="Andersen M.R."/>
        </authorList>
    </citation>
    <scope>NUCLEOTIDE SEQUENCE [LARGE SCALE GENOMIC DNA]</scope>
    <source>
        <strain evidence="2 3">CBS 588.65</strain>
    </source>
</reference>
<sequence length="108" mass="12254">MEVARSVLEVPTPRVFPWSADANNPVRSEYIIMQEAPGKKLEDIWEKKMISISFNRSANNTTRPMSHRQRRPRSGNLYYASEAIQAPQPSVRAGRSRPTPFDSIGVLI</sequence>
<name>A0ABR4HAC4_9EURO</name>
<accession>A0ABR4HAC4</accession>
<evidence type="ECO:0000313" key="2">
    <source>
        <dbReference type="EMBL" id="KAL2812416.1"/>
    </source>
</evidence>
<dbReference type="Proteomes" id="UP001610334">
    <property type="component" value="Unassembled WGS sequence"/>
</dbReference>
<evidence type="ECO:0000256" key="1">
    <source>
        <dbReference type="SAM" id="MobiDB-lite"/>
    </source>
</evidence>
<comment type="caution">
    <text evidence="2">The sequence shown here is derived from an EMBL/GenBank/DDBJ whole genome shotgun (WGS) entry which is preliminary data.</text>
</comment>